<dbReference type="AlphaFoldDB" id="A0AAE1J112"/>
<dbReference type="Proteomes" id="UP001293593">
    <property type="component" value="Unassembled WGS sequence"/>
</dbReference>
<evidence type="ECO:0000256" key="5">
    <source>
        <dbReference type="ARBA" id="ARBA00023012"/>
    </source>
</evidence>
<proteinExistence type="inferred from homology"/>
<keyword evidence="6" id="KW-0805">Transcription regulation</keyword>
<accession>A0AAE1J112</accession>
<evidence type="ECO:0000256" key="6">
    <source>
        <dbReference type="ARBA" id="ARBA00023015"/>
    </source>
</evidence>
<evidence type="ECO:0000256" key="10">
    <source>
        <dbReference type="ARBA" id="ARBA00023242"/>
    </source>
</evidence>
<feature type="compositionally biased region" description="Basic and acidic residues" evidence="12">
    <location>
        <begin position="165"/>
        <end position="184"/>
    </location>
</feature>
<dbReference type="InterPro" id="IPR001789">
    <property type="entry name" value="Sig_transdc_resp-reg_receiver"/>
</dbReference>
<dbReference type="CDD" id="cd17584">
    <property type="entry name" value="REC_typeB_ARR-like"/>
    <property type="match status" value="1"/>
</dbReference>
<evidence type="ECO:0000256" key="1">
    <source>
        <dbReference type="ARBA" id="ARBA00004123"/>
    </source>
</evidence>
<dbReference type="InterPro" id="IPR006447">
    <property type="entry name" value="Myb_dom_plants"/>
</dbReference>
<dbReference type="Pfam" id="PF00072">
    <property type="entry name" value="Response_reg"/>
    <property type="match status" value="1"/>
</dbReference>
<comment type="similarity">
    <text evidence="2">Belongs to the ARR family. Type-B subfamily.</text>
</comment>
<dbReference type="Gene3D" id="3.40.50.2300">
    <property type="match status" value="1"/>
</dbReference>
<evidence type="ECO:0000256" key="8">
    <source>
        <dbReference type="ARBA" id="ARBA00023159"/>
    </source>
</evidence>
<feature type="region of interest" description="Disordered" evidence="12">
    <location>
        <begin position="204"/>
        <end position="226"/>
    </location>
</feature>
<keyword evidence="10" id="KW-0539">Nucleus</keyword>
<evidence type="ECO:0000256" key="7">
    <source>
        <dbReference type="ARBA" id="ARBA00023125"/>
    </source>
</evidence>
<dbReference type="PROSITE" id="PS50110">
    <property type="entry name" value="RESPONSE_REGULATORY"/>
    <property type="match status" value="1"/>
</dbReference>
<dbReference type="GO" id="GO:0003677">
    <property type="term" value="F:DNA binding"/>
    <property type="evidence" value="ECO:0007669"/>
    <property type="project" value="UniProtKB-KW"/>
</dbReference>
<evidence type="ECO:0000259" key="14">
    <source>
        <dbReference type="PROSITE" id="PS51294"/>
    </source>
</evidence>
<keyword evidence="9" id="KW-0804">Transcription</keyword>
<name>A0AAE1J112_9FABA</name>
<evidence type="ECO:0000259" key="13">
    <source>
        <dbReference type="PROSITE" id="PS50110"/>
    </source>
</evidence>
<dbReference type="SUPFAM" id="SSF52172">
    <property type="entry name" value="CheY-like"/>
    <property type="match status" value="1"/>
</dbReference>
<dbReference type="Gene3D" id="1.10.10.60">
    <property type="entry name" value="Homeodomain-like"/>
    <property type="match status" value="1"/>
</dbReference>
<feature type="compositionally biased region" description="Acidic residues" evidence="12">
    <location>
        <begin position="211"/>
        <end position="221"/>
    </location>
</feature>
<reference evidence="15" key="1">
    <citation type="submission" date="2023-10" db="EMBL/GenBank/DDBJ databases">
        <title>Chromosome-level genome of the transformable northern wattle, Acacia crassicarpa.</title>
        <authorList>
            <person name="Massaro I."/>
            <person name="Sinha N.R."/>
            <person name="Poethig S."/>
            <person name="Leichty A.R."/>
        </authorList>
    </citation>
    <scope>NUCLEOTIDE SEQUENCE</scope>
    <source>
        <strain evidence="15">Acra3RX</strain>
        <tissue evidence="15">Leaf</tissue>
    </source>
</reference>
<dbReference type="InterPro" id="IPR017930">
    <property type="entry name" value="Myb_dom"/>
</dbReference>
<evidence type="ECO:0000313" key="16">
    <source>
        <dbReference type="Proteomes" id="UP001293593"/>
    </source>
</evidence>
<evidence type="ECO:0000256" key="9">
    <source>
        <dbReference type="ARBA" id="ARBA00023163"/>
    </source>
</evidence>
<dbReference type="PANTHER" id="PTHR43874:SF123">
    <property type="entry name" value="TWO-COMPONENT RESPONSE REGULATOR ARR14"/>
    <property type="match status" value="1"/>
</dbReference>
<protein>
    <recommendedName>
        <fullName evidence="17">Two-component response regulator</fullName>
    </recommendedName>
</protein>
<keyword evidence="16" id="KW-1185">Reference proteome</keyword>
<keyword evidence="8" id="KW-0010">Activator</keyword>
<dbReference type="GO" id="GO:0009736">
    <property type="term" value="P:cytokinin-activated signaling pathway"/>
    <property type="evidence" value="ECO:0007669"/>
    <property type="project" value="UniProtKB-KW"/>
</dbReference>
<evidence type="ECO:0000256" key="12">
    <source>
        <dbReference type="SAM" id="MobiDB-lite"/>
    </source>
</evidence>
<comment type="subcellular location">
    <subcellularLocation>
        <location evidence="1">Nucleus</location>
    </subcellularLocation>
</comment>
<evidence type="ECO:0000313" key="15">
    <source>
        <dbReference type="EMBL" id="KAK4261807.1"/>
    </source>
</evidence>
<dbReference type="NCBIfam" id="TIGR01557">
    <property type="entry name" value="myb_SHAQKYF"/>
    <property type="match status" value="1"/>
</dbReference>
<sequence>MAALQRVTQSSMTTCVSNYGTCKGGGGAAIEKAVPDQFPAGLRVLVVDDDIMTLKIIEQMSLKCHYRVTTCSEAIVALNLLREKKGCFDVVLSDVYMPDMDGYKLLEHVGLEMDLPVIMMSADGRTSAVMKGIRHGACDYLIKPVREEELRNIWQHVVRKMWNENKEHENSGSVEDNDRNKQGNDDTEYASSVIDAAEVVKVPKKRISSKEDDDGELENEDPSTSKKPRVVWSVELHQQFVSAVNQLGLDKAVPKRILELMNVPGLTRENVASHLQKFRLYLKRISGVAQQQNGIPNTASGSTESRLGGLGRLDIQALAATGQVPPQTLAVLHAELLGRPAMDQTALLQSSIQGPKHSPAEHAVAYCQPQPLVKCPSNIAKNFPQSILTVDDAPSGYGAWPPSDTIGSMGSNGNHGRVSVQNNNMLMDVLQHQQRQQFQQTPQHKLQQQSLMHDQSRSINVQPSCLVAPSQTSGTFQVNGPASVNQNSSLTRNALTDYSLFASQSSHPSLNIAQFPGEDTKAKGVLCGYVAPGSISHSVSANNSNTQQLHKSSLAFGAVRAWPTLSPTVSDIQVPYGVSKSGDPIDQVHVRNLGFVGQGSSIPSRFAAHEIESPVSDLSQGKIPLDSNGNSVKQEPSMDFMDNSKVGAPILQRYPSDPMNVFTE</sequence>
<dbReference type="InterPro" id="IPR011006">
    <property type="entry name" value="CheY-like_superfamily"/>
</dbReference>
<feature type="region of interest" description="Disordered" evidence="12">
    <location>
        <begin position="165"/>
        <end position="190"/>
    </location>
</feature>
<dbReference type="PANTHER" id="PTHR43874">
    <property type="entry name" value="TWO-COMPONENT RESPONSE REGULATOR"/>
    <property type="match status" value="1"/>
</dbReference>
<keyword evidence="7" id="KW-0238">DNA-binding</keyword>
<gene>
    <name evidence="15" type="ORF">QN277_004757</name>
</gene>
<feature type="domain" description="Response regulatory" evidence="13">
    <location>
        <begin position="43"/>
        <end position="158"/>
    </location>
</feature>
<comment type="caution">
    <text evidence="15">The sequence shown here is derived from an EMBL/GenBank/DDBJ whole genome shotgun (WGS) entry which is preliminary data.</text>
</comment>
<dbReference type="GO" id="GO:0000160">
    <property type="term" value="P:phosphorelay signal transduction system"/>
    <property type="evidence" value="ECO:0007669"/>
    <property type="project" value="UniProtKB-KW"/>
</dbReference>
<dbReference type="InterPro" id="IPR045279">
    <property type="entry name" value="ARR-like"/>
</dbReference>
<dbReference type="Pfam" id="PF00249">
    <property type="entry name" value="Myb_DNA-binding"/>
    <property type="match status" value="1"/>
</dbReference>
<evidence type="ECO:0008006" key="17">
    <source>
        <dbReference type="Google" id="ProtNLM"/>
    </source>
</evidence>
<organism evidence="15 16">
    <name type="scientific">Acacia crassicarpa</name>
    <name type="common">northern wattle</name>
    <dbReference type="NCBI Taxonomy" id="499986"/>
    <lineage>
        <taxon>Eukaryota</taxon>
        <taxon>Viridiplantae</taxon>
        <taxon>Streptophyta</taxon>
        <taxon>Embryophyta</taxon>
        <taxon>Tracheophyta</taxon>
        <taxon>Spermatophyta</taxon>
        <taxon>Magnoliopsida</taxon>
        <taxon>eudicotyledons</taxon>
        <taxon>Gunneridae</taxon>
        <taxon>Pentapetalae</taxon>
        <taxon>rosids</taxon>
        <taxon>fabids</taxon>
        <taxon>Fabales</taxon>
        <taxon>Fabaceae</taxon>
        <taxon>Caesalpinioideae</taxon>
        <taxon>mimosoid clade</taxon>
        <taxon>Acacieae</taxon>
        <taxon>Acacia</taxon>
    </lineage>
</organism>
<feature type="region of interest" description="Disordered" evidence="12">
    <location>
        <begin position="617"/>
        <end position="639"/>
    </location>
</feature>
<dbReference type="PROSITE" id="PS51294">
    <property type="entry name" value="HTH_MYB"/>
    <property type="match status" value="1"/>
</dbReference>
<dbReference type="FunFam" id="3.40.50.2300:FF:000408">
    <property type="entry name" value="Two-component response regulator"/>
    <property type="match status" value="1"/>
</dbReference>
<feature type="domain" description="HTH myb-type" evidence="14">
    <location>
        <begin position="224"/>
        <end position="283"/>
    </location>
</feature>
<dbReference type="EMBL" id="JAWXYG010000010">
    <property type="protein sequence ID" value="KAK4261807.1"/>
    <property type="molecule type" value="Genomic_DNA"/>
</dbReference>
<feature type="modified residue" description="4-aspartylphosphate" evidence="11">
    <location>
        <position position="94"/>
    </location>
</feature>
<dbReference type="InterPro" id="IPR001005">
    <property type="entry name" value="SANT/Myb"/>
</dbReference>
<keyword evidence="3 11" id="KW-0597">Phosphoprotein</keyword>
<evidence type="ECO:0000256" key="3">
    <source>
        <dbReference type="ARBA" id="ARBA00022553"/>
    </source>
</evidence>
<dbReference type="SUPFAM" id="SSF46689">
    <property type="entry name" value="Homeodomain-like"/>
    <property type="match status" value="1"/>
</dbReference>
<dbReference type="SMART" id="SM00448">
    <property type="entry name" value="REC"/>
    <property type="match status" value="1"/>
</dbReference>
<keyword evidence="5" id="KW-0902">Two-component regulatory system</keyword>
<evidence type="ECO:0000256" key="4">
    <source>
        <dbReference type="ARBA" id="ARBA00022864"/>
    </source>
</evidence>
<dbReference type="InterPro" id="IPR009057">
    <property type="entry name" value="Homeodomain-like_sf"/>
</dbReference>
<evidence type="ECO:0000256" key="2">
    <source>
        <dbReference type="ARBA" id="ARBA00006015"/>
    </source>
</evidence>
<dbReference type="GO" id="GO:0005634">
    <property type="term" value="C:nucleus"/>
    <property type="evidence" value="ECO:0007669"/>
    <property type="project" value="UniProtKB-SubCell"/>
</dbReference>
<dbReference type="FunFam" id="1.10.10.60:FF:000007">
    <property type="entry name" value="Two-component response regulator"/>
    <property type="match status" value="1"/>
</dbReference>
<keyword evidence="4" id="KW-0932">Cytokinin signaling pathway</keyword>
<evidence type="ECO:0000256" key="11">
    <source>
        <dbReference type="PROSITE-ProRule" id="PRU00169"/>
    </source>
</evidence>